<name>A0A081RLF2_9ARCH</name>
<evidence type="ECO:0000313" key="3">
    <source>
        <dbReference type="Proteomes" id="UP000028059"/>
    </source>
</evidence>
<evidence type="ECO:0000259" key="1">
    <source>
        <dbReference type="Pfam" id="PF01022"/>
    </source>
</evidence>
<dbReference type="InterPro" id="IPR036388">
    <property type="entry name" value="WH-like_DNA-bd_sf"/>
</dbReference>
<dbReference type="GO" id="GO:0003700">
    <property type="term" value="F:DNA-binding transcription factor activity"/>
    <property type="evidence" value="ECO:0007669"/>
    <property type="project" value="InterPro"/>
</dbReference>
<keyword evidence="3" id="KW-1185">Reference proteome</keyword>
<dbReference type="SUPFAM" id="SSF46785">
    <property type="entry name" value="Winged helix' DNA-binding domain"/>
    <property type="match status" value="2"/>
</dbReference>
<dbReference type="Pfam" id="PF01022">
    <property type="entry name" value="HTH_5"/>
    <property type="match status" value="1"/>
</dbReference>
<gene>
    <name evidence="2" type="ORF">AAA799N04_01559</name>
</gene>
<comment type="caution">
    <text evidence="2">The sequence shown here is derived from an EMBL/GenBank/DDBJ whole genome shotgun (WGS) entry which is preliminary data.</text>
</comment>
<accession>A0A081RLF2</accession>
<protein>
    <submittedName>
        <fullName evidence="2">ArsR family transcriptional regulator protein</fullName>
    </submittedName>
</protein>
<evidence type="ECO:0000313" key="2">
    <source>
        <dbReference type="EMBL" id="KEQ56025.1"/>
    </source>
</evidence>
<feature type="domain" description="HTH arsR-type" evidence="1">
    <location>
        <begin position="80"/>
        <end position="119"/>
    </location>
</feature>
<organism evidence="2 3">
    <name type="scientific">Marine Group I thaumarchaeote SCGC AAA799-N04</name>
    <dbReference type="NCBI Taxonomy" id="1502293"/>
    <lineage>
        <taxon>Archaea</taxon>
        <taxon>Nitrososphaerota</taxon>
        <taxon>Marine Group I</taxon>
    </lineage>
</organism>
<dbReference type="PANTHER" id="PTHR36216">
    <property type="entry name" value="TRANSCRIPTIONAL REGULATOR, TRMB"/>
    <property type="match status" value="1"/>
</dbReference>
<reference evidence="2 3" key="1">
    <citation type="submission" date="2014-06" db="EMBL/GenBank/DDBJ databases">
        <authorList>
            <person name="Ngugi D.K."/>
            <person name="Blom J."/>
            <person name="Alam I."/>
            <person name="Rashid M."/>
            <person name="Ba Alawi W."/>
            <person name="Zhang G."/>
            <person name="Hikmawan T."/>
            <person name="Guan Y."/>
            <person name="Antunes A."/>
            <person name="Siam R."/>
            <person name="ElDorry H."/>
            <person name="Bajic V."/>
            <person name="Stingl U."/>
        </authorList>
    </citation>
    <scope>NUCLEOTIDE SEQUENCE [LARGE SCALE GENOMIC DNA]</scope>
    <source>
        <strain evidence="2">SCGC AAA799-N04</strain>
    </source>
</reference>
<dbReference type="PANTHER" id="PTHR36216:SF1">
    <property type="entry name" value="HTH ARSR-TYPE DOMAIN-CONTAINING PROTEIN"/>
    <property type="match status" value="1"/>
</dbReference>
<dbReference type="AlphaFoldDB" id="A0A081RLF2"/>
<dbReference type="Pfam" id="PF13412">
    <property type="entry name" value="HTH_24"/>
    <property type="match status" value="1"/>
</dbReference>
<proteinExistence type="predicted"/>
<dbReference type="InterPro" id="IPR001845">
    <property type="entry name" value="HTH_ArsR_DNA-bd_dom"/>
</dbReference>
<dbReference type="InterPro" id="IPR036390">
    <property type="entry name" value="WH_DNA-bd_sf"/>
</dbReference>
<dbReference type="Gene3D" id="1.10.10.10">
    <property type="entry name" value="Winged helix-like DNA-binding domain superfamily/Winged helix DNA-binding domain"/>
    <property type="match status" value="1"/>
</dbReference>
<dbReference type="Proteomes" id="UP000028059">
    <property type="component" value="Unassembled WGS sequence"/>
</dbReference>
<sequence>MIRGEIRNNQILDLIQKNPGLNFCDIMRITGFKNGVLSYYVKKLEKNNMVHVIRKTDNTRFFPLEINEHESVLLEMLRRPTPCEIILLLENNPEGLSVSQIIQYTKKAQSTISIYLQLLLSRNVTMIKFHSRKKIIVLKDIEHVRTTLQKYNFKPIKKTIQNFNDMFESL</sequence>
<dbReference type="EMBL" id="JOKN01000038">
    <property type="protein sequence ID" value="KEQ56025.1"/>
    <property type="molecule type" value="Genomic_DNA"/>
</dbReference>